<protein>
    <recommendedName>
        <fullName evidence="3">Natterin-3-like</fullName>
    </recommendedName>
</protein>
<comment type="caution">
    <text evidence="1">The sequence shown here is derived from an EMBL/GenBank/DDBJ whole genome shotgun (WGS) entry which is preliminary data.</text>
</comment>
<evidence type="ECO:0008006" key="3">
    <source>
        <dbReference type="Google" id="ProtNLM"/>
    </source>
</evidence>
<dbReference type="Gene3D" id="2.170.15.10">
    <property type="entry name" value="Proaerolysin, chain A, domain 3"/>
    <property type="match status" value="1"/>
</dbReference>
<dbReference type="InterPro" id="IPR006616">
    <property type="entry name" value="DM9_repeat"/>
</dbReference>
<sequence length="376" mass="42121">MFTFTGLDHMSPLKERNKLRFSVLSLLPLLGWTSTALQEIVPDTSHLHNVSVLNSDEENRIPNITVNGSVLAHLYRSNFKKAQTRSSFSLANTNLQWVTWSGSLPYGAVSIYNDYTRRTDYVCSYGCGAGFYSPSLGPYCRHPYGGKEELRSPFEVLINKEQLEYLEWKDGSYGSVPWNSIYGCAGWGTFVGKNQYGLGKVVPKHKAFFLPYNGKEYSYKTYQVLTVNQDVIKEHISNVNYKTDAAKLTELPPETMRKSTVINNDCQIPIIVSAAIEFSAETTQQFSKGTTVEESIEHSVTVQLNIPPNSMCTVNMVGYKYKANVPFTARLQRTYRNGAIRSGSITGTYDKVQVGEVVAVVDRCEPIPCQAVCLKE</sequence>
<dbReference type="SMART" id="SM00696">
    <property type="entry name" value="DM9"/>
    <property type="match status" value="1"/>
</dbReference>
<evidence type="ECO:0000313" key="2">
    <source>
        <dbReference type="Proteomes" id="UP001187415"/>
    </source>
</evidence>
<dbReference type="PANTHER" id="PTHR31649">
    <property type="entry name" value="AGAP009604-PA"/>
    <property type="match status" value="1"/>
</dbReference>
<dbReference type="PANTHER" id="PTHR31649:SF1">
    <property type="entry name" value="FARNESOIC ACID O-METHYL TRANSFERASE DOMAIN-CONTAINING PROTEIN"/>
    <property type="match status" value="1"/>
</dbReference>
<evidence type="ECO:0000313" key="1">
    <source>
        <dbReference type="EMBL" id="KAK2838117.1"/>
    </source>
</evidence>
<keyword evidence="2" id="KW-1185">Reference proteome</keyword>
<name>A0AA88SIR7_CHASR</name>
<dbReference type="CDD" id="cd20220">
    <property type="entry name" value="PFM_natterin-3-like"/>
    <property type="match status" value="1"/>
</dbReference>
<reference evidence="1" key="1">
    <citation type="submission" date="2023-07" db="EMBL/GenBank/DDBJ databases">
        <title>Chromosome-level Genome Assembly of Striped Snakehead (Channa striata).</title>
        <authorList>
            <person name="Liu H."/>
        </authorList>
    </citation>
    <scope>NUCLEOTIDE SEQUENCE</scope>
    <source>
        <strain evidence="1">Gz</strain>
        <tissue evidence="1">Muscle</tissue>
    </source>
</reference>
<gene>
    <name evidence="1" type="ORF">Q5P01_015329</name>
</gene>
<accession>A0AA88SIR7</accession>
<dbReference type="AlphaFoldDB" id="A0AA88SIR7"/>
<proteinExistence type="predicted"/>
<dbReference type="SUPFAM" id="SSF56973">
    <property type="entry name" value="Aerolisin/ETX pore-forming domain"/>
    <property type="match status" value="1"/>
</dbReference>
<organism evidence="1 2">
    <name type="scientific">Channa striata</name>
    <name type="common">Snakehead murrel</name>
    <name type="synonym">Ophicephalus striatus</name>
    <dbReference type="NCBI Taxonomy" id="64152"/>
    <lineage>
        <taxon>Eukaryota</taxon>
        <taxon>Metazoa</taxon>
        <taxon>Chordata</taxon>
        <taxon>Craniata</taxon>
        <taxon>Vertebrata</taxon>
        <taxon>Euteleostomi</taxon>
        <taxon>Actinopterygii</taxon>
        <taxon>Neopterygii</taxon>
        <taxon>Teleostei</taxon>
        <taxon>Neoteleostei</taxon>
        <taxon>Acanthomorphata</taxon>
        <taxon>Anabantaria</taxon>
        <taxon>Anabantiformes</taxon>
        <taxon>Channoidei</taxon>
        <taxon>Channidae</taxon>
        <taxon>Channa</taxon>
    </lineage>
</organism>
<dbReference type="EMBL" id="JAUPFM010000011">
    <property type="protein sequence ID" value="KAK2838117.1"/>
    <property type="molecule type" value="Genomic_DNA"/>
</dbReference>
<dbReference type="Proteomes" id="UP001187415">
    <property type="component" value="Unassembled WGS sequence"/>
</dbReference>